<dbReference type="EMBL" id="CXWD01000017">
    <property type="protein sequence ID" value="CTQ74332.1"/>
    <property type="molecule type" value="Genomic_DNA"/>
</dbReference>
<reference evidence="7" key="1">
    <citation type="submission" date="2015-07" db="EMBL/GenBank/DDBJ databases">
        <authorList>
            <person name="Rodrigo-Torres Lidia"/>
            <person name="Arahal R.David."/>
        </authorList>
    </citation>
    <scope>NUCLEOTIDE SEQUENCE [LARGE SCALE GENOMIC DNA]</scope>
    <source>
        <strain evidence="7">CECT 5112</strain>
    </source>
</reference>
<dbReference type="Gene3D" id="3.40.50.2300">
    <property type="match status" value="2"/>
</dbReference>
<protein>
    <recommendedName>
        <fullName evidence="1">diguanylate cyclase</fullName>
        <ecNumber evidence="1">2.7.7.65</ecNumber>
    </recommendedName>
</protein>
<name>A0A0M7AIR2_9HYPH</name>
<dbReference type="PROSITE" id="PS50110">
    <property type="entry name" value="RESPONSE_REGULATORY"/>
    <property type="match status" value="2"/>
</dbReference>
<evidence type="ECO:0000256" key="3">
    <source>
        <dbReference type="PROSITE-ProRule" id="PRU00169"/>
    </source>
</evidence>
<feature type="domain" description="Response regulatory" evidence="4">
    <location>
        <begin position="3"/>
        <end position="118"/>
    </location>
</feature>
<dbReference type="STRING" id="388408.LAX5112_03828"/>
<dbReference type="InterPro" id="IPR011006">
    <property type="entry name" value="CheY-like_superfamily"/>
</dbReference>
<dbReference type="SMART" id="SM00267">
    <property type="entry name" value="GGDEF"/>
    <property type="match status" value="1"/>
</dbReference>
<evidence type="ECO:0000313" key="7">
    <source>
        <dbReference type="Proteomes" id="UP000053235"/>
    </source>
</evidence>
<evidence type="ECO:0000259" key="4">
    <source>
        <dbReference type="PROSITE" id="PS50110"/>
    </source>
</evidence>
<dbReference type="SUPFAM" id="SSF52172">
    <property type="entry name" value="CheY-like"/>
    <property type="match status" value="2"/>
</dbReference>
<organism evidence="6 7">
    <name type="scientific">Roseibium alexandrii</name>
    <dbReference type="NCBI Taxonomy" id="388408"/>
    <lineage>
        <taxon>Bacteria</taxon>
        <taxon>Pseudomonadati</taxon>
        <taxon>Pseudomonadota</taxon>
        <taxon>Alphaproteobacteria</taxon>
        <taxon>Hyphomicrobiales</taxon>
        <taxon>Stappiaceae</taxon>
        <taxon>Roseibium</taxon>
    </lineage>
</organism>
<feature type="domain" description="Response regulatory" evidence="4">
    <location>
        <begin position="126"/>
        <end position="243"/>
    </location>
</feature>
<dbReference type="AlphaFoldDB" id="A0A0M7AIR2"/>
<proteinExistence type="predicted"/>
<keyword evidence="7" id="KW-1185">Reference proteome</keyword>
<dbReference type="InterPro" id="IPR001789">
    <property type="entry name" value="Sig_transdc_resp-reg_receiver"/>
</dbReference>
<dbReference type="GO" id="GO:1902201">
    <property type="term" value="P:negative regulation of bacterial-type flagellum-dependent cell motility"/>
    <property type="evidence" value="ECO:0007669"/>
    <property type="project" value="TreeGrafter"/>
</dbReference>
<dbReference type="EC" id="2.7.7.65" evidence="1"/>
<dbReference type="Proteomes" id="UP000053235">
    <property type="component" value="Unassembled WGS sequence"/>
</dbReference>
<comment type="catalytic activity">
    <reaction evidence="2">
        <text>2 GTP = 3',3'-c-di-GMP + 2 diphosphate</text>
        <dbReference type="Rhea" id="RHEA:24898"/>
        <dbReference type="ChEBI" id="CHEBI:33019"/>
        <dbReference type="ChEBI" id="CHEBI:37565"/>
        <dbReference type="ChEBI" id="CHEBI:58805"/>
        <dbReference type="EC" id="2.7.7.65"/>
    </reaction>
</comment>
<evidence type="ECO:0000256" key="2">
    <source>
        <dbReference type="ARBA" id="ARBA00034247"/>
    </source>
</evidence>
<keyword evidence="3" id="KW-0597">Phosphoprotein</keyword>
<dbReference type="InterPro" id="IPR050469">
    <property type="entry name" value="Diguanylate_Cyclase"/>
</dbReference>
<gene>
    <name evidence="6" type="primary">pleD_5</name>
    <name evidence="6" type="ORF">LAX5112_03828</name>
</gene>
<dbReference type="InterPro" id="IPR000160">
    <property type="entry name" value="GGDEF_dom"/>
</dbReference>
<accession>A0A0M7AIR2</accession>
<evidence type="ECO:0000256" key="1">
    <source>
        <dbReference type="ARBA" id="ARBA00012528"/>
    </source>
</evidence>
<dbReference type="PROSITE" id="PS50887">
    <property type="entry name" value="GGDEF"/>
    <property type="match status" value="1"/>
</dbReference>
<evidence type="ECO:0000313" key="6">
    <source>
        <dbReference type="EMBL" id="CTQ74332.1"/>
    </source>
</evidence>
<dbReference type="NCBIfam" id="TIGR00254">
    <property type="entry name" value="GGDEF"/>
    <property type="match status" value="1"/>
</dbReference>
<dbReference type="GO" id="GO:0000160">
    <property type="term" value="P:phosphorelay signal transduction system"/>
    <property type="evidence" value="ECO:0007669"/>
    <property type="project" value="InterPro"/>
</dbReference>
<feature type="domain" description="GGDEF" evidence="5">
    <location>
        <begin position="287"/>
        <end position="418"/>
    </location>
</feature>
<dbReference type="Gene3D" id="3.30.70.270">
    <property type="match status" value="1"/>
</dbReference>
<feature type="modified residue" description="4-aspartylphosphate" evidence="3">
    <location>
        <position position="55"/>
    </location>
</feature>
<dbReference type="InterPro" id="IPR043128">
    <property type="entry name" value="Rev_trsase/Diguanyl_cyclase"/>
</dbReference>
<dbReference type="SUPFAM" id="SSF55073">
    <property type="entry name" value="Nucleotide cyclase"/>
    <property type="match status" value="1"/>
</dbReference>
<dbReference type="Pfam" id="PF00990">
    <property type="entry name" value="GGDEF"/>
    <property type="match status" value="1"/>
</dbReference>
<dbReference type="Pfam" id="PF00072">
    <property type="entry name" value="Response_reg"/>
    <property type="match status" value="2"/>
</dbReference>
<evidence type="ECO:0000259" key="5">
    <source>
        <dbReference type="PROSITE" id="PS50887"/>
    </source>
</evidence>
<dbReference type="PANTHER" id="PTHR45138:SF9">
    <property type="entry name" value="DIGUANYLATE CYCLASE DGCM-RELATED"/>
    <property type="match status" value="1"/>
</dbReference>
<dbReference type="GO" id="GO:0043709">
    <property type="term" value="P:cell adhesion involved in single-species biofilm formation"/>
    <property type="evidence" value="ECO:0007669"/>
    <property type="project" value="TreeGrafter"/>
</dbReference>
<dbReference type="GO" id="GO:0052621">
    <property type="term" value="F:diguanylate cyclase activity"/>
    <property type="evidence" value="ECO:0007669"/>
    <property type="project" value="UniProtKB-EC"/>
</dbReference>
<sequence>MRTMLLVEDASFFEKAIVDRLQDIGRHQIMVARNYREAESCLDMPICEPDLALVDLTLPDAPNGEIVDLCRNRNIPTIIFTSKFDNEVREKALAKGVIDYVLKDTPASLDYVAELLKRLSYNPKIGILILDDASVDRERIAQITSHHLYQTYQASTPAEALQMLRDHPHIRLVLADYYMPDEDGFAFLKTVRRKYSRERLSVIGMSSLSNSDNRIRFLKYGAADFIDKSYAPEEILLRISLNLDMMDRIAELNTLAMQDALTGVHNRHFLFTKAVKQIESWTHSGGKASWIAVFDLDSFKQINDEHGHDVGDSVLLGFARQLRALAGPEDMIIRLGGDEFCMIFRSETRDSLTLKLAGFMKSLSTHPIRHSGTDLLCQTSVGIAKLEGGEISDALSIADKHLYASKRNGFEMLAVAADG</sequence>
<dbReference type="InterPro" id="IPR029787">
    <property type="entry name" value="Nucleotide_cyclase"/>
</dbReference>
<dbReference type="GO" id="GO:0005886">
    <property type="term" value="C:plasma membrane"/>
    <property type="evidence" value="ECO:0007669"/>
    <property type="project" value="TreeGrafter"/>
</dbReference>
<feature type="modified residue" description="4-aspartylphosphate" evidence="3">
    <location>
        <position position="176"/>
    </location>
</feature>
<dbReference type="OrthoDB" id="9812260at2"/>
<dbReference type="CDD" id="cd01949">
    <property type="entry name" value="GGDEF"/>
    <property type="match status" value="1"/>
</dbReference>
<dbReference type="PANTHER" id="PTHR45138">
    <property type="entry name" value="REGULATORY COMPONENTS OF SENSORY TRANSDUCTION SYSTEM"/>
    <property type="match status" value="1"/>
</dbReference>
<dbReference type="SMART" id="SM00448">
    <property type="entry name" value="REC"/>
    <property type="match status" value="2"/>
</dbReference>
<dbReference type="RefSeq" id="WP_134852954.1">
    <property type="nucleotide sequence ID" value="NZ_CXWD01000017.1"/>
</dbReference>